<feature type="compositionally biased region" description="Polar residues" evidence="1">
    <location>
        <begin position="111"/>
        <end position="120"/>
    </location>
</feature>
<feature type="region of interest" description="Disordered" evidence="1">
    <location>
        <begin position="111"/>
        <end position="131"/>
    </location>
</feature>
<name>A0A8K0NUY3_LADFU</name>
<feature type="region of interest" description="Disordered" evidence="1">
    <location>
        <begin position="1"/>
        <end position="54"/>
    </location>
</feature>
<dbReference type="OrthoDB" id="784962at2759"/>
<feature type="region of interest" description="Disordered" evidence="1">
    <location>
        <begin position="237"/>
        <end position="256"/>
    </location>
</feature>
<reference evidence="2" key="1">
    <citation type="submission" date="2013-04" db="EMBL/GenBank/DDBJ databases">
        <authorList>
            <person name="Qu J."/>
            <person name="Murali S.C."/>
            <person name="Bandaranaike D."/>
            <person name="Bellair M."/>
            <person name="Blankenburg K."/>
            <person name="Chao H."/>
            <person name="Dinh H."/>
            <person name="Doddapaneni H."/>
            <person name="Downs B."/>
            <person name="Dugan-Rocha S."/>
            <person name="Elkadiri S."/>
            <person name="Gnanaolivu R.D."/>
            <person name="Hernandez B."/>
            <person name="Javaid M."/>
            <person name="Jayaseelan J.C."/>
            <person name="Lee S."/>
            <person name="Li M."/>
            <person name="Ming W."/>
            <person name="Munidasa M."/>
            <person name="Muniz J."/>
            <person name="Nguyen L."/>
            <person name="Ongeri F."/>
            <person name="Osuji N."/>
            <person name="Pu L.-L."/>
            <person name="Puazo M."/>
            <person name="Qu C."/>
            <person name="Quiroz J."/>
            <person name="Raj R."/>
            <person name="Weissenberger G."/>
            <person name="Xin Y."/>
            <person name="Zou X."/>
            <person name="Han Y."/>
            <person name="Richards S."/>
            <person name="Worley K."/>
            <person name="Muzny D."/>
            <person name="Gibbs R."/>
        </authorList>
    </citation>
    <scope>NUCLEOTIDE SEQUENCE</scope>
    <source>
        <strain evidence="2">Sampled in the wild</strain>
    </source>
</reference>
<dbReference type="Proteomes" id="UP000792457">
    <property type="component" value="Unassembled WGS sequence"/>
</dbReference>
<dbReference type="PANTHER" id="PTHR45975">
    <property type="entry name" value="NUCLEOSOME-REMODELING FACTOR SUBUNIT BPTF"/>
    <property type="match status" value="1"/>
</dbReference>
<comment type="caution">
    <text evidence="2">The sequence shown here is derived from an EMBL/GenBank/DDBJ whole genome shotgun (WGS) entry which is preliminary data.</text>
</comment>
<dbReference type="InterPro" id="IPR038028">
    <property type="entry name" value="BPTF"/>
</dbReference>
<feature type="compositionally biased region" description="Polar residues" evidence="1">
    <location>
        <begin position="1"/>
        <end position="15"/>
    </location>
</feature>
<dbReference type="EMBL" id="KZ308146">
    <property type="protein sequence ID" value="KAG8222876.1"/>
    <property type="molecule type" value="Genomic_DNA"/>
</dbReference>
<organism evidence="2 3">
    <name type="scientific">Ladona fulva</name>
    <name type="common">Scarce chaser dragonfly</name>
    <name type="synonym">Libellula fulva</name>
    <dbReference type="NCBI Taxonomy" id="123851"/>
    <lineage>
        <taxon>Eukaryota</taxon>
        <taxon>Metazoa</taxon>
        <taxon>Ecdysozoa</taxon>
        <taxon>Arthropoda</taxon>
        <taxon>Hexapoda</taxon>
        <taxon>Insecta</taxon>
        <taxon>Pterygota</taxon>
        <taxon>Palaeoptera</taxon>
        <taxon>Odonata</taxon>
        <taxon>Epiprocta</taxon>
        <taxon>Anisoptera</taxon>
        <taxon>Libelluloidea</taxon>
        <taxon>Libellulidae</taxon>
        <taxon>Ladona</taxon>
    </lineage>
</organism>
<dbReference type="PANTHER" id="PTHR45975:SF2">
    <property type="entry name" value="NUCLEOSOME-REMODELING FACTOR SUBUNIT BPTF"/>
    <property type="match status" value="1"/>
</dbReference>
<proteinExistence type="predicted"/>
<evidence type="ECO:0000256" key="1">
    <source>
        <dbReference type="SAM" id="MobiDB-lite"/>
    </source>
</evidence>
<evidence type="ECO:0000313" key="2">
    <source>
        <dbReference type="EMBL" id="KAG8222876.1"/>
    </source>
</evidence>
<feature type="compositionally biased region" description="Polar residues" evidence="1">
    <location>
        <begin position="26"/>
        <end position="37"/>
    </location>
</feature>
<evidence type="ECO:0000313" key="3">
    <source>
        <dbReference type="Proteomes" id="UP000792457"/>
    </source>
</evidence>
<reference evidence="2" key="2">
    <citation type="submission" date="2017-10" db="EMBL/GenBank/DDBJ databases">
        <title>Ladona fulva Genome sequencing and assembly.</title>
        <authorList>
            <person name="Murali S."/>
            <person name="Richards S."/>
            <person name="Bandaranaike D."/>
            <person name="Bellair M."/>
            <person name="Blankenburg K."/>
            <person name="Chao H."/>
            <person name="Dinh H."/>
            <person name="Doddapaneni H."/>
            <person name="Dugan-Rocha S."/>
            <person name="Elkadiri S."/>
            <person name="Gnanaolivu R."/>
            <person name="Hernandez B."/>
            <person name="Skinner E."/>
            <person name="Javaid M."/>
            <person name="Lee S."/>
            <person name="Li M."/>
            <person name="Ming W."/>
            <person name="Munidasa M."/>
            <person name="Muniz J."/>
            <person name="Nguyen L."/>
            <person name="Hughes D."/>
            <person name="Osuji N."/>
            <person name="Pu L.-L."/>
            <person name="Puazo M."/>
            <person name="Qu C."/>
            <person name="Quiroz J."/>
            <person name="Raj R."/>
            <person name="Weissenberger G."/>
            <person name="Xin Y."/>
            <person name="Zou X."/>
            <person name="Han Y."/>
            <person name="Worley K."/>
            <person name="Muzny D."/>
            <person name="Gibbs R."/>
        </authorList>
    </citation>
    <scope>NUCLEOTIDE SEQUENCE</scope>
    <source>
        <strain evidence="2">Sampled in the wild</strain>
    </source>
</reference>
<keyword evidence="3" id="KW-1185">Reference proteome</keyword>
<dbReference type="AlphaFoldDB" id="A0A8K0NUY3"/>
<accession>A0A8K0NUY3</accession>
<protein>
    <submittedName>
        <fullName evidence="2">Uncharacterized protein</fullName>
    </submittedName>
</protein>
<dbReference type="GO" id="GO:0016589">
    <property type="term" value="C:NURF complex"/>
    <property type="evidence" value="ECO:0007669"/>
    <property type="project" value="InterPro"/>
</dbReference>
<dbReference type="GO" id="GO:0006357">
    <property type="term" value="P:regulation of transcription by RNA polymerase II"/>
    <property type="evidence" value="ECO:0007669"/>
    <property type="project" value="InterPro"/>
</dbReference>
<gene>
    <name evidence="2" type="ORF">J437_LFUL003521</name>
</gene>
<sequence>MIVTRSKTGSLTPRTFSMEDLKRRPSSSMSGVPTSGTIHGLPPPSSPTPDAEGSEALTRMTRLKAQQIASGTYLFKLGMENGGTSSTNSGSGPGISVSGLGCRMYVNQYSVNPSSSLNKPQRNEERDKKRHLSHKFSFTTASEFKWLGTLYGTRASLVNALRQTLLALEQALQAPFLHVNWPLLRRPWVTSVSASSAPRDFSRALIVLQTCVKPVVFAPVWHEALGHIRLQRLTASEREERKRQEKKEKKEKEEEEERNRMTYHFVKYTLGLRHQVWKQKGEEYRIHGQWGWLWLSATRKLRISDCHLVGHCAGPHQMMVQVQDEKGVKILAVDPNTFKYLNRKMVEDIKSGKGDAMLDGKSLVDEEGVVTSTIKSEDSSDMEGKKDAAEVKMEVDEETKEPKKGNNVITKEEGVREGGSGSSLATTLRQLKVFPYATKLDEVDVSRALLAPGRLLYPKVAKKTKIDELLVRRTQLKVAEERRMALSQGDALPLNS</sequence>
<dbReference type="GO" id="GO:0000978">
    <property type="term" value="F:RNA polymerase II cis-regulatory region sequence-specific DNA binding"/>
    <property type="evidence" value="ECO:0007669"/>
    <property type="project" value="TreeGrafter"/>
</dbReference>